<dbReference type="GO" id="GO:0004674">
    <property type="term" value="F:protein serine/threonine kinase activity"/>
    <property type="evidence" value="ECO:0007669"/>
    <property type="project" value="UniProtKB-KW"/>
</dbReference>
<evidence type="ECO:0000256" key="18">
    <source>
        <dbReference type="ARBA" id="ARBA00023136"/>
    </source>
</evidence>
<dbReference type="FunFam" id="3.80.10.10:FF:000297">
    <property type="entry name" value="Leucine-rich repeat receptor-like protein kinase PXL1"/>
    <property type="match status" value="1"/>
</dbReference>
<keyword evidence="12" id="KW-0677">Repeat</keyword>
<gene>
    <name evidence="26" type="ORF">TCM_003902</name>
</gene>
<evidence type="ECO:0000256" key="1">
    <source>
        <dbReference type="ARBA" id="ARBA00004251"/>
    </source>
</evidence>
<dbReference type="InterPro" id="IPR008271">
    <property type="entry name" value="Ser/Thr_kinase_AS"/>
</dbReference>
<feature type="binding site" evidence="23">
    <location>
        <position position="1242"/>
    </location>
    <ligand>
        <name>ATP</name>
        <dbReference type="ChEBI" id="CHEBI:30616"/>
    </ligand>
</feature>
<evidence type="ECO:0000256" key="9">
    <source>
        <dbReference type="ARBA" id="ARBA00022679"/>
    </source>
</evidence>
<dbReference type="InterPro" id="IPR032675">
    <property type="entry name" value="LRR_dom_sf"/>
</dbReference>
<dbReference type="InterPro" id="IPR001611">
    <property type="entry name" value="Leu-rich_rpt"/>
</dbReference>
<feature type="domain" description="Protein kinase" evidence="25">
    <location>
        <begin position="1212"/>
        <end position="1495"/>
    </location>
</feature>
<evidence type="ECO:0000313" key="27">
    <source>
        <dbReference type="Proteomes" id="UP000026915"/>
    </source>
</evidence>
<evidence type="ECO:0000256" key="6">
    <source>
        <dbReference type="ARBA" id="ARBA00022527"/>
    </source>
</evidence>
<sequence>MGGMDVEGGIARKLWNKFRSESVFVNYTPFFVCLAAGNLNADAFLHYLSQDVHLLNAFANAYELAEECADDEEDKKAIRKLRKHVKDKLKSHDSRVREWGFELPEESSSTNATAKYTDFLLATASGRIEGEKVPGKIATPFEKTKVAAYTLGAIAPCMRLFAFINKEIQALLDPNDSSHIYKKWIDHYCSQNFEAYAFRIEELLDTLSISLTGEELDVIEKLYHQSMRLEVDFFSSQLIIQEAVVPLSRMLDPAAGGQLTIFCDFDLTCTALDSSAILAELAIITMQKAEPDGPETQLAQMSLADLRSTWDALSAQYTEEFEQCVESITPTETVKSFSYEGLCEALQQFADFEKKANSRVVQSGVLKGLNQEDIKRAGQSLILQDGCKWFFQKIMKVENPTAAVHILSYCWCGDLIRSAFSSGDLKALNVHSNELACEESITTGEITKKLESPMEKLQAFNNILNSRGNDCQHLTVYIGGSVGDLLCLLEADIVKEKNMQLKIHFLLLFFCYCIGSCSFGLANVVEKTKLNEEVSALLSIKASLIDPLNSLQDWKLPDSLALKYSAHCNWTGVWCNSDGTVEKLDLSRMNLSGRVSDDIQQLKSLTALNLCCNELSSTLPKSVSNLTSLNSIDVSQNFFTGSFPVGFGRASALTSLNASSNNFSGVLPEDLGNATSLDTLDLRGSFFQGSVPKSFKNLRKLKFLGLSGNNLTGQIPGELGQLSSLETIILGYNVFEGGIPVEFGNLSSLKYLDMAVGSLSGEIPAELGRLKLLETVFLYKNNFKGKIPPSIGNLTSLQLLDLSDNDLSGEIPAEIAELKNLQLLNLMRNQLSGSVPAGLGGLAQLEVLELWNNSLSGPLPIDLGKNSPLQWLDISSNSFSGEIPATLCNGGNLTKLILFNNSLSGPVPVSLSTCLSLVRVRMQNNKLSGTIPVGLGKLGKLQRLELANNSLTGEIPNDIASSTSLSFIDLSSNHLRSSLPSTILSIPSLQTFIASNNNLIGEIPDQFQDCPSLSVLDLSTNHFTGSIPKSIASCVKLVTLNLRNNQLTGDIPKSIAMMPTLAVLDLSNNSLTGGIPDNFGTSPALEMLNVSYNKLEGPVPANGVLRTINTDDLAGNAGLCGGVLRPCDRYSPTSSRQRSLRAKHIVAEWLIGISSVLAAGILLIGGRLLYKKWYSSGGCFEERFEAGSGEWPWRLMAFQRLGFTAADILACIKESNVVGMGATGVVYKAELPQSNAVVAVKKLWRSGTDIETGNSGDFVGEVNLLGKLRHRNIVRLLGFLHNDNSMMIVYEFMQNGSLGEALHGKQAGRLLLDWVSRYNIALGVAQGLAYLHHDCHPPVIHRDIKSNNILLDANLEARIADFGLARMMVRKNETVSMVAGSYGYIAPEYGYTLKVDEKTDIYSFGVVLLELLTGKRPLDPEFGESVDIVEWIRRKVGDNKALEEVLDPNLGNCKHIQEEMLLVVRIALLCTAKLPRDRPSMRDVITMLGEAKPRRKSISNNDGNASSKEKPVPVFSTSPVNGLV</sequence>
<evidence type="ECO:0000256" key="10">
    <source>
        <dbReference type="ARBA" id="ARBA00022692"/>
    </source>
</evidence>
<dbReference type="PROSITE" id="PS50011">
    <property type="entry name" value="PROTEIN_KINASE_DOM"/>
    <property type="match status" value="1"/>
</dbReference>
<dbReference type="GO" id="GO:0010087">
    <property type="term" value="P:phloem or xylem histogenesis"/>
    <property type="evidence" value="ECO:0000318"/>
    <property type="project" value="GO_Central"/>
</dbReference>
<dbReference type="FunFam" id="3.80.10.10:FF:000412">
    <property type="entry name" value="Leucine-rich repeat receptor-like protein kinase PXL1"/>
    <property type="match status" value="1"/>
</dbReference>
<dbReference type="InParanoid" id="A0A061DND1"/>
<evidence type="ECO:0000256" key="14">
    <source>
        <dbReference type="ARBA" id="ARBA00022777"/>
    </source>
</evidence>
<dbReference type="Pfam" id="PF08263">
    <property type="entry name" value="LRRNT_2"/>
    <property type="match status" value="1"/>
</dbReference>
<keyword evidence="17" id="KW-1133">Transmembrane helix</keyword>
<evidence type="ECO:0000256" key="15">
    <source>
        <dbReference type="ARBA" id="ARBA00022782"/>
    </source>
</evidence>
<dbReference type="PANTHER" id="PTHR48010">
    <property type="entry name" value="OS05G0588300 PROTEIN"/>
    <property type="match status" value="1"/>
</dbReference>
<evidence type="ECO:0000256" key="3">
    <source>
        <dbReference type="ARBA" id="ARBA00012513"/>
    </source>
</evidence>
<keyword evidence="9" id="KW-0808">Transferase</keyword>
<keyword evidence="20" id="KW-0325">Glycoprotein</keyword>
<dbReference type="SUPFAM" id="SSF56784">
    <property type="entry name" value="HAD-like"/>
    <property type="match status" value="1"/>
</dbReference>
<feature type="compositionally biased region" description="Polar residues" evidence="24">
    <location>
        <begin position="1515"/>
        <end position="1524"/>
    </location>
</feature>
<dbReference type="Gene3D" id="1.20.910.10">
    <property type="entry name" value="Heme oxygenase-like"/>
    <property type="match status" value="1"/>
</dbReference>
<keyword evidence="15" id="KW-0221">Differentiation</keyword>
<dbReference type="PROSITE" id="PS00108">
    <property type="entry name" value="PROTEIN_KINASE_ST"/>
    <property type="match status" value="1"/>
</dbReference>
<keyword evidence="14 26" id="KW-0418">Kinase</keyword>
<dbReference type="InterPro" id="IPR023214">
    <property type="entry name" value="HAD_sf"/>
</dbReference>
<evidence type="ECO:0000256" key="22">
    <source>
        <dbReference type="ARBA" id="ARBA00048679"/>
    </source>
</evidence>
<dbReference type="Gene3D" id="3.80.10.10">
    <property type="entry name" value="Ribonuclease Inhibitor"/>
    <property type="match status" value="4"/>
</dbReference>
<dbReference type="Pfam" id="PF13855">
    <property type="entry name" value="LRR_8"/>
    <property type="match status" value="3"/>
</dbReference>
<protein>
    <recommendedName>
        <fullName evidence="3">non-specific serine/threonine protein kinase</fullName>
        <ecNumber evidence="3">2.7.11.1</ecNumber>
    </recommendedName>
</protein>
<evidence type="ECO:0000259" key="25">
    <source>
        <dbReference type="PROSITE" id="PS50011"/>
    </source>
</evidence>
<dbReference type="GO" id="GO:0005886">
    <property type="term" value="C:plasma membrane"/>
    <property type="evidence" value="ECO:0007669"/>
    <property type="project" value="UniProtKB-SubCell"/>
</dbReference>
<dbReference type="SMART" id="SM00220">
    <property type="entry name" value="S_TKc"/>
    <property type="match status" value="1"/>
</dbReference>
<dbReference type="GO" id="GO:0004672">
    <property type="term" value="F:protein kinase activity"/>
    <property type="evidence" value="ECO:0000318"/>
    <property type="project" value="GO_Central"/>
</dbReference>
<dbReference type="FunFam" id="3.30.200.20:FF:000444">
    <property type="entry name" value="MDIS1-interacting receptor like kinase 1"/>
    <property type="match status" value="1"/>
</dbReference>
<name>A0A061DND1_THECC</name>
<evidence type="ECO:0000256" key="4">
    <source>
        <dbReference type="ARBA" id="ARBA00022473"/>
    </source>
</evidence>
<evidence type="ECO:0000256" key="2">
    <source>
        <dbReference type="ARBA" id="ARBA00008684"/>
    </source>
</evidence>
<keyword evidence="27" id="KW-1185">Reference proteome</keyword>
<evidence type="ECO:0000256" key="13">
    <source>
        <dbReference type="ARBA" id="ARBA00022741"/>
    </source>
</evidence>
<keyword evidence="10" id="KW-0812">Transmembrane</keyword>
<dbReference type="Proteomes" id="UP000026915">
    <property type="component" value="Chromosome 1"/>
</dbReference>
<dbReference type="Gene3D" id="1.10.510.10">
    <property type="entry name" value="Transferase(Phosphotransferase) domain 1"/>
    <property type="match status" value="1"/>
</dbReference>
<dbReference type="GO" id="GO:0005524">
    <property type="term" value="F:ATP binding"/>
    <property type="evidence" value="ECO:0007669"/>
    <property type="project" value="UniProtKB-UniRule"/>
</dbReference>
<dbReference type="Gene3D" id="3.30.200.20">
    <property type="entry name" value="Phosphorylase Kinase, domain 1"/>
    <property type="match status" value="1"/>
</dbReference>
<proteinExistence type="inferred from homology"/>
<evidence type="ECO:0000256" key="23">
    <source>
        <dbReference type="PROSITE-ProRule" id="PRU10141"/>
    </source>
</evidence>
<accession>A0A061DND1</accession>
<keyword evidence="8" id="KW-0433">Leucine-rich repeat</keyword>
<comment type="subcellular location">
    <subcellularLocation>
        <location evidence="1">Cell membrane</location>
        <topology evidence="1">Single-pass type I membrane protein</topology>
    </subcellularLocation>
</comment>
<dbReference type="SUPFAM" id="SSF48613">
    <property type="entry name" value="Heme oxygenase-like"/>
    <property type="match status" value="1"/>
</dbReference>
<evidence type="ECO:0000313" key="26">
    <source>
        <dbReference type="EMBL" id="EOX94314.1"/>
    </source>
</evidence>
<evidence type="ECO:0000256" key="5">
    <source>
        <dbReference type="ARBA" id="ARBA00022475"/>
    </source>
</evidence>
<dbReference type="CDD" id="cd19368">
    <property type="entry name" value="TenA_C_AtTH2-like"/>
    <property type="match status" value="1"/>
</dbReference>
<dbReference type="FunFam" id="3.80.10.10:FF:000410">
    <property type="entry name" value="Leucine-rich repeat receptor-like protein kinase PXL1"/>
    <property type="match status" value="1"/>
</dbReference>
<dbReference type="FunFam" id="3.80.10.10:FF:000383">
    <property type="entry name" value="Leucine-rich repeat receptor protein kinase EMS1"/>
    <property type="match status" value="1"/>
</dbReference>
<organism evidence="26 27">
    <name type="scientific">Theobroma cacao</name>
    <name type="common">Cacao</name>
    <name type="synonym">Cocoa</name>
    <dbReference type="NCBI Taxonomy" id="3641"/>
    <lineage>
        <taxon>Eukaryota</taxon>
        <taxon>Viridiplantae</taxon>
        <taxon>Streptophyta</taxon>
        <taxon>Embryophyta</taxon>
        <taxon>Tracheophyta</taxon>
        <taxon>Spermatophyta</taxon>
        <taxon>Magnoliopsida</taxon>
        <taxon>eudicotyledons</taxon>
        <taxon>Gunneridae</taxon>
        <taxon>Pentapetalae</taxon>
        <taxon>rosids</taxon>
        <taxon>malvids</taxon>
        <taxon>Malvales</taxon>
        <taxon>Malvaceae</taxon>
        <taxon>Byttnerioideae</taxon>
        <taxon>Theobroma</taxon>
    </lineage>
</organism>
<dbReference type="FunFam" id="1.20.910.10:FF:000006">
    <property type="entry name" value="Bifunctional TH2 protein, mitochondrial"/>
    <property type="match status" value="1"/>
</dbReference>
<dbReference type="EMBL" id="CM001879">
    <property type="protein sequence ID" value="EOX94314.1"/>
    <property type="molecule type" value="Genomic_DNA"/>
</dbReference>
<dbReference type="InterPro" id="IPR036412">
    <property type="entry name" value="HAD-like_sf"/>
</dbReference>
<keyword evidence="11" id="KW-0732">Signal</keyword>
<dbReference type="FunCoup" id="A0A061DND1">
    <property type="interactions" value="613"/>
</dbReference>
<evidence type="ECO:0000256" key="7">
    <source>
        <dbReference type="ARBA" id="ARBA00022553"/>
    </source>
</evidence>
<dbReference type="InterPro" id="IPR013210">
    <property type="entry name" value="LRR_N_plant-typ"/>
</dbReference>
<dbReference type="InterPro" id="IPR050994">
    <property type="entry name" value="At_inactive_RLKs"/>
</dbReference>
<evidence type="ECO:0000256" key="11">
    <source>
        <dbReference type="ARBA" id="ARBA00022729"/>
    </source>
</evidence>
<comment type="similarity">
    <text evidence="2">Belongs to the protein kinase superfamily. Ser/Thr protein kinase family.</text>
</comment>
<feature type="region of interest" description="Disordered" evidence="24">
    <location>
        <begin position="1492"/>
        <end position="1524"/>
    </location>
</feature>
<keyword evidence="16 23" id="KW-0067">ATP-binding</keyword>
<evidence type="ECO:0000256" key="12">
    <source>
        <dbReference type="ARBA" id="ARBA00022737"/>
    </source>
</evidence>
<evidence type="ECO:0000256" key="21">
    <source>
        <dbReference type="ARBA" id="ARBA00047899"/>
    </source>
</evidence>
<keyword evidence="13 23" id="KW-0547">Nucleotide-binding</keyword>
<keyword evidence="7" id="KW-0597">Phosphoprotein</keyword>
<dbReference type="SUPFAM" id="SSF52047">
    <property type="entry name" value="RNI-like"/>
    <property type="match status" value="1"/>
</dbReference>
<keyword evidence="5" id="KW-1003">Cell membrane</keyword>
<dbReference type="Gramene" id="EOX94314">
    <property type="protein sequence ID" value="EOX94314"/>
    <property type="gene ID" value="TCM_003902"/>
</dbReference>
<comment type="catalytic activity">
    <reaction evidence="21">
        <text>L-threonyl-[protein] + ATP = O-phospho-L-threonyl-[protein] + ADP + H(+)</text>
        <dbReference type="Rhea" id="RHEA:46608"/>
        <dbReference type="Rhea" id="RHEA-COMP:11060"/>
        <dbReference type="Rhea" id="RHEA-COMP:11605"/>
        <dbReference type="ChEBI" id="CHEBI:15378"/>
        <dbReference type="ChEBI" id="CHEBI:30013"/>
        <dbReference type="ChEBI" id="CHEBI:30616"/>
        <dbReference type="ChEBI" id="CHEBI:61977"/>
        <dbReference type="ChEBI" id="CHEBI:456216"/>
        <dbReference type="EC" id="2.7.11.1"/>
    </reaction>
</comment>
<dbReference type="SMART" id="SM00369">
    <property type="entry name" value="LRR_TYP"/>
    <property type="match status" value="8"/>
</dbReference>
<dbReference type="PANTHER" id="PTHR48010:SF96">
    <property type="entry name" value="OS05G0595800 PROTEIN"/>
    <property type="match status" value="1"/>
</dbReference>
<dbReference type="FunFam" id="1.10.510.10:FF:000400">
    <property type="entry name" value="MDIS1-interacting receptor like kinase 1"/>
    <property type="match status" value="1"/>
</dbReference>
<comment type="catalytic activity">
    <reaction evidence="22">
        <text>L-seryl-[protein] + ATP = O-phospho-L-seryl-[protein] + ADP + H(+)</text>
        <dbReference type="Rhea" id="RHEA:17989"/>
        <dbReference type="Rhea" id="RHEA-COMP:9863"/>
        <dbReference type="Rhea" id="RHEA-COMP:11604"/>
        <dbReference type="ChEBI" id="CHEBI:15378"/>
        <dbReference type="ChEBI" id="CHEBI:29999"/>
        <dbReference type="ChEBI" id="CHEBI:30616"/>
        <dbReference type="ChEBI" id="CHEBI:83421"/>
        <dbReference type="ChEBI" id="CHEBI:456216"/>
        <dbReference type="EC" id="2.7.11.1"/>
    </reaction>
</comment>
<reference evidence="26 27" key="1">
    <citation type="journal article" date="2013" name="Genome Biol.">
        <title>The genome sequence of the most widely cultivated cacao type and its use to identify candidate genes regulating pod color.</title>
        <authorList>
            <person name="Motamayor J.C."/>
            <person name="Mockaitis K."/>
            <person name="Schmutz J."/>
            <person name="Haiminen N."/>
            <person name="Iii D.L."/>
            <person name="Cornejo O."/>
            <person name="Findley S.D."/>
            <person name="Zheng P."/>
            <person name="Utro F."/>
            <person name="Royaert S."/>
            <person name="Saski C."/>
            <person name="Jenkins J."/>
            <person name="Podicheti R."/>
            <person name="Zhao M."/>
            <person name="Scheffler B.E."/>
            <person name="Stack J.C."/>
            <person name="Feltus F.A."/>
            <person name="Mustiga G.M."/>
            <person name="Amores F."/>
            <person name="Phillips W."/>
            <person name="Marelli J.P."/>
            <person name="May G.D."/>
            <person name="Shapiro H."/>
            <person name="Ma J."/>
            <person name="Bustamante C.D."/>
            <person name="Schnell R.J."/>
            <person name="Main D."/>
            <person name="Gilbert D."/>
            <person name="Parida L."/>
            <person name="Kuhn D.N."/>
        </authorList>
    </citation>
    <scope>NUCLEOTIDE SEQUENCE [LARGE SCALE GENOMIC DNA]</scope>
    <source>
        <strain evidence="27">cv. Matina 1-6</strain>
    </source>
</reference>
<keyword evidence="18" id="KW-0472">Membrane</keyword>
<dbReference type="InterPro" id="IPR000719">
    <property type="entry name" value="Prot_kinase_dom"/>
</dbReference>
<dbReference type="SUPFAM" id="SSF56112">
    <property type="entry name" value="Protein kinase-like (PK-like)"/>
    <property type="match status" value="1"/>
</dbReference>
<dbReference type="eggNOG" id="ENOG502QPWI">
    <property type="taxonomic scope" value="Eukaryota"/>
</dbReference>
<dbReference type="InterPro" id="IPR004305">
    <property type="entry name" value="Thiaminase-2/PQQC"/>
</dbReference>
<dbReference type="EC" id="2.7.11.1" evidence="3"/>
<dbReference type="SUPFAM" id="SSF52058">
    <property type="entry name" value="L domain-like"/>
    <property type="match status" value="1"/>
</dbReference>
<dbReference type="Pfam" id="PF03070">
    <property type="entry name" value="TENA_THI-4"/>
    <property type="match status" value="2"/>
</dbReference>
<dbReference type="Gene3D" id="3.40.50.1000">
    <property type="entry name" value="HAD superfamily/HAD-like"/>
    <property type="match status" value="1"/>
</dbReference>
<evidence type="ECO:0000256" key="8">
    <source>
        <dbReference type="ARBA" id="ARBA00022614"/>
    </source>
</evidence>
<evidence type="ECO:0000256" key="17">
    <source>
        <dbReference type="ARBA" id="ARBA00022989"/>
    </source>
</evidence>
<dbReference type="InterPro" id="IPR011009">
    <property type="entry name" value="Kinase-like_dom_sf"/>
</dbReference>
<evidence type="ECO:0000256" key="16">
    <source>
        <dbReference type="ARBA" id="ARBA00022840"/>
    </source>
</evidence>
<dbReference type="OMA" id="QIFIFFC"/>
<dbReference type="Pfam" id="PF00560">
    <property type="entry name" value="LRR_1"/>
    <property type="match status" value="5"/>
</dbReference>
<dbReference type="InterPro" id="IPR016084">
    <property type="entry name" value="Haem_Oase-like_multi-hlx"/>
</dbReference>
<dbReference type="HOGENOM" id="CLU_000288_22_1_1"/>
<keyword evidence="4" id="KW-0217">Developmental protein</keyword>
<dbReference type="PROSITE" id="PS00107">
    <property type="entry name" value="PROTEIN_KINASE_ATP"/>
    <property type="match status" value="1"/>
</dbReference>
<evidence type="ECO:0000256" key="20">
    <source>
        <dbReference type="ARBA" id="ARBA00023180"/>
    </source>
</evidence>
<keyword evidence="6" id="KW-0723">Serine/threonine-protein kinase</keyword>
<dbReference type="Pfam" id="PF00069">
    <property type="entry name" value="Pkinase"/>
    <property type="match status" value="1"/>
</dbReference>
<evidence type="ECO:0000256" key="19">
    <source>
        <dbReference type="ARBA" id="ARBA00023170"/>
    </source>
</evidence>
<evidence type="ECO:0000256" key="24">
    <source>
        <dbReference type="SAM" id="MobiDB-lite"/>
    </source>
</evidence>
<dbReference type="GO" id="GO:0006772">
    <property type="term" value="P:thiamine metabolic process"/>
    <property type="evidence" value="ECO:0007669"/>
    <property type="project" value="UniProtKB-ARBA"/>
</dbReference>
<dbReference type="InterPro" id="IPR017441">
    <property type="entry name" value="Protein_kinase_ATP_BS"/>
</dbReference>
<keyword evidence="19 26" id="KW-0675">Receptor</keyword>
<dbReference type="InterPro" id="IPR003591">
    <property type="entry name" value="Leu-rich_rpt_typical-subtyp"/>
</dbReference>
<dbReference type="GO" id="GO:0030154">
    <property type="term" value="P:cell differentiation"/>
    <property type="evidence" value="ECO:0007669"/>
    <property type="project" value="UniProtKB-KW"/>
</dbReference>